<keyword evidence="3" id="KW-1185">Reference proteome</keyword>
<sequence length="56" mass="6218">MAAFETEGGWGRSAFMRLPGRVVVVVIHIKQGVPNNKTGEYAQEPRKTARGVRAHR</sequence>
<organism evidence="2 3">
    <name type="scientific">Athelia psychrophila</name>
    <dbReference type="NCBI Taxonomy" id="1759441"/>
    <lineage>
        <taxon>Eukaryota</taxon>
        <taxon>Fungi</taxon>
        <taxon>Dikarya</taxon>
        <taxon>Basidiomycota</taxon>
        <taxon>Agaricomycotina</taxon>
        <taxon>Agaricomycetes</taxon>
        <taxon>Agaricomycetidae</taxon>
        <taxon>Atheliales</taxon>
        <taxon>Atheliaceae</taxon>
        <taxon>Athelia</taxon>
    </lineage>
</organism>
<dbReference type="EMBL" id="KV417485">
    <property type="protein sequence ID" value="KZP32584.1"/>
    <property type="molecule type" value="Genomic_DNA"/>
</dbReference>
<reference evidence="2 3" key="1">
    <citation type="journal article" date="2016" name="Mol. Biol. Evol.">
        <title>Comparative Genomics of Early-Diverging Mushroom-Forming Fungi Provides Insights into the Origins of Lignocellulose Decay Capabilities.</title>
        <authorList>
            <person name="Nagy L.G."/>
            <person name="Riley R."/>
            <person name="Tritt A."/>
            <person name="Adam C."/>
            <person name="Daum C."/>
            <person name="Floudas D."/>
            <person name="Sun H."/>
            <person name="Yadav J.S."/>
            <person name="Pangilinan J."/>
            <person name="Larsson K.H."/>
            <person name="Matsuura K."/>
            <person name="Barry K."/>
            <person name="Labutti K."/>
            <person name="Kuo R."/>
            <person name="Ohm R.A."/>
            <person name="Bhattacharya S.S."/>
            <person name="Shirouzu T."/>
            <person name="Yoshinaga Y."/>
            <person name="Martin F.M."/>
            <person name="Grigoriev I.V."/>
            <person name="Hibbett D.S."/>
        </authorList>
    </citation>
    <scope>NUCLEOTIDE SEQUENCE [LARGE SCALE GENOMIC DNA]</scope>
    <source>
        <strain evidence="2 3">CBS 109695</strain>
    </source>
</reference>
<evidence type="ECO:0000256" key="1">
    <source>
        <dbReference type="SAM" id="MobiDB-lite"/>
    </source>
</evidence>
<accession>A0A166VCN9</accession>
<dbReference type="AlphaFoldDB" id="A0A166VCN9"/>
<name>A0A166VCN9_9AGAM</name>
<proteinExistence type="predicted"/>
<evidence type="ECO:0000313" key="2">
    <source>
        <dbReference type="EMBL" id="KZP32584.1"/>
    </source>
</evidence>
<evidence type="ECO:0000313" key="3">
    <source>
        <dbReference type="Proteomes" id="UP000076532"/>
    </source>
</evidence>
<dbReference type="Proteomes" id="UP000076532">
    <property type="component" value="Unassembled WGS sequence"/>
</dbReference>
<gene>
    <name evidence="2" type="ORF">FIBSPDRAFT_848393</name>
</gene>
<feature type="region of interest" description="Disordered" evidence="1">
    <location>
        <begin position="35"/>
        <end position="56"/>
    </location>
</feature>
<protein>
    <submittedName>
        <fullName evidence="2">Uncharacterized protein</fullName>
    </submittedName>
</protein>